<keyword evidence="1" id="KW-0378">Hydrolase</keyword>
<sequence>DDDVNSAIALESKSGGRKVTHTAKKDKKGMFFPKLSRQSSDTHLLTLGQLRERFESTKYQYYFRKSVCVSQSVTALVTTFLAMLELHEDDPSTLSQWSQIGFVIGWESLISSQGKEWRMLSDAWVAIKCLERFSFQLDHTISEIVLEERSVDHEGYIIRIPTKQDMHLGLIAVTPVVFTQGINEMQSLANMVGSSGVELQSTINNASFKSLQMYHAKYLKTSNVESDSTAAHLLLDPLMAVVQSENAAAKNTRILLEASDVVRRLRGGRVTYCKSGKDRTAMSVTLEQARLLFKRVSGVNPLHLLGATEQLNIGAEELHAANIMREFGIRIEIANKNVGRYKYSFNAIQRKMLPDIYRPPMSTIQDIVTSVTARDS</sequence>
<evidence type="ECO:0000256" key="2">
    <source>
        <dbReference type="ARBA" id="ARBA00023098"/>
    </source>
</evidence>
<evidence type="ECO:0000313" key="3">
    <source>
        <dbReference type="EMBL" id="RHY53830.1"/>
    </source>
</evidence>
<gene>
    <name evidence="3" type="ORF">DYB30_002483</name>
</gene>
<evidence type="ECO:0000313" key="4">
    <source>
        <dbReference type="Proteomes" id="UP000266643"/>
    </source>
</evidence>
<dbReference type="VEuPathDB" id="FungiDB:H257_01479"/>
<dbReference type="GO" id="GO:0016316">
    <property type="term" value="F:phosphatidylinositol-3,4-bisphosphate 4-phosphatase activity"/>
    <property type="evidence" value="ECO:0007669"/>
    <property type="project" value="InterPro"/>
</dbReference>
<dbReference type="PANTHER" id="PTHR12187:SF11">
    <property type="entry name" value="PHOSPHATIDYLINOSITOL-3,4-BISPHOSPHATE 4-PHOSPHATASE"/>
    <property type="match status" value="1"/>
</dbReference>
<keyword evidence="2" id="KW-0443">Lipid metabolism</keyword>
<comment type="caution">
    <text evidence="3">The sequence shown here is derived from an EMBL/GenBank/DDBJ whole genome shotgun (WGS) entry which is preliminary data.</text>
</comment>
<feature type="non-terminal residue" evidence="3">
    <location>
        <position position="1"/>
    </location>
</feature>
<dbReference type="InterPro" id="IPR039034">
    <property type="entry name" value="INPP4"/>
</dbReference>
<evidence type="ECO:0000256" key="1">
    <source>
        <dbReference type="ARBA" id="ARBA00022801"/>
    </source>
</evidence>
<dbReference type="Proteomes" id="UP000266643">
    <property type="component" value="Unassembled WGS sequence"/>
</dbReference>
<accession>A0A397CVJ7</accession>
<protein>
    <submittedName>
        <fullName evidence="3">Uncharacterized protein</fullName>
    </submittedName>
</protein>
<name>A0A397CVJ7_APHAT</name>
<dbReference type="PANTHER" id="PTHR12187">
    <property type="entry name" value="AGAP000124-PA"/>
    <property type="match status" value="1"/>
</dbReference>
<organism evidence="3 4">
    <name type="scientific">Aphanomyces astaci</name>
    <name type="common">Crayfish plague agent</name>
    <dbReference type="NCBI Taxonomy" id="112090"/>
    <lineage>
        <taxon>Eukaryota</taxon>
        <taxon>Sar</taxon>
        <taxon>Stramenopiles</taxon>
        <taxon>Oomycota</taxon>
        <taxon>Saprolegniomycetes</taxon>
        <taxon>Saprolegniales</taxon>
        <taxon>Verrucalvaceae</taxon>
        <taxon>Aphanomyces</taxon>
    </lineage>
</organism>
<proteinExistence type="predicted"/>
<dbReference type="EMBL" id="QUTD01006727">
    <property type="protein sequence ID" value="RHY53830.1"/>
    <property type="molecule type" value="Genomic_DNA"/>
</dbReference>
<reference evidence="3 4" key="1">
    <citation type="submission" date="2018-08" db="EMBL/GenBank/DDBJ databases">
        <title>Aphanomyces genome sequencing and annotation.</title>
        <authorList>
            <person name="Minardi D."/>
            <person name="Oidtmann B."/>
            <person name="Van Der Giezen M."/>
            <person name="Studholme D.J."/>
        </authorList>
    </citation>
    <scope>NUCLEOTIDE SEQUENCE [LARGE SCALE GENOMIC DNA]</scope>
    <source>
        <strain evidence="3 4">D2</strain>
    </source>
</reference>
<dbReference type="GO" id="GO:0005737">
    <property type="term" value="C:cytoplasm"/>
    <property type="evidence" value="ECO:0007669"/>
    <property type="project" value="TreeGrafter"/>
</dbReference>
<dbReference type="AlphaFoldDB" id="A0A397CVJ7"/>